<evidence type="ECO:0000313" key="4">
    <source>
        <dbReference type="Proteomes" id="UP000251545"/>
    </source>
</evidence>
<comment type="caution">
    <text evidence="3">The sequence shown here is derived from an EMBL/GenBank/DDBJ whole genome shotgun (WGS) entry which is preliminary data.</text>
</comment>
<dbReference type="RefSeq" id="WP_105473730.1">
    <property type="nucleotide sequence ID" value="NZ_PVEO01000005.1"/>
</dbReference>
<dbReference type="SUPFAM" id="SSF82771">
    <property type="entry name" value="GIY-YIG endonuclease"/>
    <property type="match status" value="1"/>
</dbReference>
<dbReference type="Proteomes" id="UP000251545">
    <property type="component" value="Unassembled WGS sequence"/>
</dbReference>
<keyword evidence="3" id="KW-0378">Hydrolase</keyword>
<dbReference type="InterPro" id="IPR035901">
    <property type="entry name" value="GIY-YIG_endonuc_sf"/>
</dbReference>
<dbReference type="EMBL" id="PVEO01000005">
    <property type="protein sequence ID" value="PQV48255.1"/>
    <property type="molecule type" value="Genomic_DNA"/>
</dbReference>
<evidence type="ECO:0000259" key="2">
    <source>
        <dbReference type="PROSITE" id="PS50164"/>
    </source>
</evidence>
<dbReference type="PANTHER" id="PTHR34477:SF5">
    <property type="entry name" value="BSL5627 PROTEIN"/>
    <property type="match status" value="1"/>
</dbReference>
<dbReference type="PANTHER" id="PTHR34477">
    <property type="entry name" value="UPF0213 PROTEIN YHBQ"/>
    <property type="match status" value="1"/>
</dbReference>
<organism evidence="3 4">
    <name type="scientific">Jejuia pallidilutea</name>
    <dbReference type="NCBI Taxonomy" id="504487"/>
    <lineage>
        <taxon>Bacteria</taxon>
        <taxon>Pseudomonadati</taxon>
        <taxon>Bacteroidota</taxon>
        <taxon>Flavobacteriia</taxon>
        <taxon>Flavobacteriales</taxon>
        <taxon>Flavobacteriaceae</taxon>
        <taxon>Jejuia</taxon>
    </lineage>
</organism>
<gene>
    <name evidence="3" type="ORF">CLV33_105105</name>
</gene>
<dbReference type="AlphaFoldDB" id="A0A362WZF7"/>
<dbReference type="InterPro" id="IPR050190">
    <property type="entry name" value="UPF0213_domain"/>
</dbReference>
<dbReference type="InterPro" id="IPR000305">
    <property type="entry name" value="GIY-YIG_endonuc"/>
</dbReference>
<dbReference type="SMART" id="SM00465">
    <property type="entry name" value="GIYc"/>
    <property type="match status" value="1"/>
</dbReference>
<accession>A0A362WZF7</accession>
<sequence>MFNYETYYIYIITKKKDGILYIGMTGNIKQRITQYKKKHTRGFANKYGLDILIYYEKFKSATEAIKREKQIKKWNRQWKINLINDLNPDWNDLSHFFI</sequence>
<dbReference type="Pfam" id="PF01541">
    <property type="entry name" value="GIY-YIG"/>
    <property type="match status" value="1"/>
</dbReference>
<comment type="similarity">
    <text evidence="1">Belongs to the UPF0213 family.</text>
</comment>
<dbReference type="Gene3D" id="3.40.1440.10">
    <property type="entry name" value="GIY-YIG endonuclease"/>
    <property type="match status" value="1"/>
</dbReference>
<feature type="domain" description="GIY-YIG" evidence="2">
    <location>
        <begin position="5"/>
        <end position="82"/>
    </location>
</feature>
<evidence type="ECO:0000256" key="1">
    <source>
        <dbReference type="ARBA" id="ARBA00007435"/>
    </source>
</evidence>
<keyword evidence="3" id="KW-0540">Nuclease</keyword>
<proteinExistence type="inferred from homology"/>
<evidence type="ECO:0000313" key="3">
    <source>
        <dbReference type="EMBL" id="PQV48255.1"/>
    </source>
</evidence>
<dbReference type="PROSITE" id="PS50164">
    <property type="entry name" value="GIY_YIG"/>
    <property type="match status" value="1"/>
</dbReference>
<name>A0A362WZF7_9FLAO</name>
<keyword evidence="3" id="KW-0255">Endonuclease</keyword>
<dbReference type="GO" id="GO:0004519">
    <property type="term" value="F:endonuclease activity"/>
    <property type="evidence" value="ECO:0007669"/>
    <property type="project" value="UniProtKB-KW"/>
</dbReference>
<dbReference type="CDD" id="cd10448">
    <property type="entry name" value="GIY-YIG_unchar_3"/>
    <property type="match status" value="1"/>
</dbReference>
<protein>
    <submittedName>
        <fullName evidence="3">Putative endonuclease</fullName>
    </submittedName>
</protein>
<reference evidence="3 4" key="1">
    <citation type="submission" date="2018-02" db="EMBL/GenBank/DDBJ databases">
        <title>Genomic Encyclopedia of Archaeal and Bacterial Type Strains, Phase II (KMG-II): from individual species to whole genera.</title>
        <authorList>
            <person name="Goeker M."/>
        </authorList>
    </citation>
    <scope>NUCLEOTIDE SEQUENCE [LARGE SCALE GENOMIC DNA]</scope>
    <source>
        <strain evidence="3 4">DSM 21165</strain>
    </source>
</reference>